<dbReference type="PANTHER" id="PTHR46782">
    <property type="entry name" value="OS01G0757700 PROTEIN"/>
    <property type="match status" value="1"/>
</dbReference>
<dbReference type="Gene3D" id="1.25.40.10">
    <property type="entry name" value="Tetratricopeptide repeat domain"/>
    <property type="match status" value="1"/>
</dbReference>
<reference evidence="4 5" key="1">
    <citation type="submission" date="2019-05" db="EMBL/GenBank/DDBJ databases">
        <title>Mikania micrantha, genome provides insights into the molecular mechanism of rapid growth.</title>
        <authorList>
            <person name="Liu B."/>
        </authorList>
    </citation>
    <scope>NUCLEOTIDE SEQUENCE [LARGE SCALE GENOMIC DNA]</scope>
    <source>
        <strain evidence="4">NLD-2019</strain>
        <tissue evidence="4">Leaf</tissue>
    </source>
</reference>
<organism evidence="4 5">
    <name type="scientific">Mikania micrantha</name>
    <name type="common">bitter vine</name>
    <dbReference type="NCBI Taxonomy" id="192012"/>
    <lineage>
        <taxon>Eukaryota</taxon>
        <taxon>Viridiplantae</taxon>
        <taxon>Streptophyta</taxon>
        <taxon>Embryophyta</taxon>
        <taxon>Tracheophyta</taxon>
        <taxon>Spermatophyta</taxon>
        <taxon>Magnoliopsida</taxon>
        <taxon>eudicotyledons</taxon>
        <taxon>Gunneridae</taxon>
        <taxon>Pentapetalae</taxon>
        <taxon>asterids</taxon>
        <taxon>campanulids</taxon>
        <taxon>Asterales</taxon>
        <taxon>Asteraceae</taxon>
        <taxon>Asteroideae</taxon>
        <taxon>Heliantheae alliance</taxon>
        <taxon>Eupatorieae</taxon>
        <taxon>Mikania</taxon>
    </lineage>
</organism>
<dbReference type="InterPro" id="IPR044646">
    <property type="entry name" value="EMB1417-like"/>
</dbReference>
<evidence type="ECO:0008006" key="6">
    <source>
        <dbReference type="Google" id="ProtNLM"/>
    </source>
</evidence>
<dbReference type="PROSITE" id="PS51375">
    <property type="entry name" value="PPR"/>
    <property type="match status" value="1"/>
</dbReference>
<dbReference type="EMBL" id="SZYD01000016">
    <property type="protein sequence ID" value="KAD3338219.1"/>
    <property type="molecule type" value="Genomic_DNA"/>
</dbReference>
<feature type="region of interest" description="Disordered" evidence="3">
    <location>
        <begin position="1"/>
        <end position="24"/>
    </location>
</feature>
<evidence type="ECO:0000313" key="5">
    <source>
        <dbReference type="Proteomes" id="UP000326396"/>
    </source>
</evidence>
<dbReference type="OrthoDB" id="2014168at2759"/>
<dbReference type="NCBIfam" id="TIGR00756">
    <property type="entry name" value="PPR"/>
    <property type="match status" value="1"/>
</dbReference>
<dbReference type="Proteomes" id="UP000326396">
    <property type="component" value="Linkage Group LG6"/>
</dbReference>
<protein>
    <recommendedName>
        <fullName evidence="6">Pentacotripeptide-repeat region of PRORP domain-containing protein</fullName>
    </recommendedName>
</protein>
<keyword evidence="5" id="KW-1185">Reference proteome</keyword>
<dbReference type="InterPro" id="IPR011990">
    <property type="entry name" value="TPR-like_helical_dom_sf"/>
</dbReference>
<evidence type="ECO:0000313" key="4">
    <source>
        <dbReference type="EMBL" id="KAD3338219.1"/>
    </source>
</evidence>
<proteinExistence type="predicted"/>
<feature type="compositionally biased region" description="Low complexity" evidence="3">
    <location>
        <begin position="14"/>
        <end position="24"/>
    </location>
</feature>
<gene>
    <name evidence="4" type="ORF">E3N88_33740</name>
</gene>
<accession>A0A5N6MC40</accession>
<dbReference type="PANTHER" id="PTHR46782:SF2">
    <property type="entry name" value="OS07G0545900 PROTEIN"/>
    <property type="match status" value="1"/>
</dbReference>
<evidence type="ECO:0000256" key="2">
    <source>
        <dbReference type="PROSITE-ProRule" id="PRU00708"/>
    </source>
</evidence>
<evidence type="ECO:0000256" key="1">
    <source>
        <dbReference type="ARBA" id="ARBA00022737"/>
    </source>
</evidence>
<dbReference type="InterPro" id="IPR002885">
    <property type="entry name" value="PPR_rpt"/>
</dbReference>
<feature type="repeat" description="PPR" evidence="2">
    <location>
        <begin position="258"/>
        <end position="292"/>
    </location>
</feature>
<sequence>MEAIKPLTRHSNRPSSLSSGHLPSSPSSAIVSSSSSIVVCSLTVGCAAQPLWTLDGVDFNNSLQKLHVQSKFHMLSPIPPYQLIRHVVKCSNNQRSRKLIKSNNVDGNVVGLDYLVLCARRAACFRMQRKISKTPSKTEHHLWNKRDSAASGQKALDLVRIVCGLPNEKETVYGALDKWTAWESEFPVIAVAKALNILKQRKLWKRVIQVAKWMFGKGQGMTMGTFDTLLLAFDMDQRVNEAQSFWNMILYTHERSVSRRLFSRMISMYAHHNMPDNIIEVFADMEELGVKPDEDTVRKVARAFKTVGEMEKQQLVLNKYLSQWKYIHFNGERVRVRRRFSWNDD</sequence>
<keyword evidence="1" id="KW-0677">Repeat</keyword>
<dbReference type="AlphaFoldDB" id="A0A5N6MC40"/>
<comment type="caution">
    <text evidence="4">The sequence shown here is derived from an EMBL/GenBank/DDBJ whole genome shotgun (WGS) entry which is preliminary data.</text>
</comment>
<name>A0A5N6MC40_9ASTR</name>
<evidence type="ECO:0000256" key="3">
    <source>
        <dbReference type="SAM" id="MobiDB-lite"/>
    </source>
</evidence>